<keyword evidence="3" id="KW-1003">Cell membrane</keyword>
<keyword evidence="6 7" id="KW-0472">Membrane</keyword>
<evidence type="ECO:0000256" key="5">
    <source>
        <dbReference type="ARBA" id="ARBA00022989"/>
    </source>
</evidence>
<evidence type="ECO:0000256" key="1">
    <source>
        <dbReference type="ARBA" id="ARBA00004651"/>
    </source>
</evidence>
<feature type="transmembrane region" description="Helical" evidence="7">
    <location>
        <begin position="43"/>
        <end position="67"/>
    </location>
</feature>
<feature type="transmembrane region" description="Helical" evidence="7">
    <location>
        <begin position="139"/>
        <end position="161"/>
    </location>
</feature>
<dbReference type="InterPro" id="IPR050809">
    <property type="entry name" value="UgpAE/MalFG_permease"/>
</dbReference>
<dbReference type="Pfam" id="PF00528">
    <property type="entry name" value="BPD_transp_1"/>
    <property type="match status" value="1"/>
</dbReference>
<dbReference type="CDD" id="cd06261">
    <property type="entry name" value="TM_PBP2"/>
    <property type="match status" value="1"/>
</dbReference>
<keyword evidence="2 7" id="KW-0813">Transport</keyword>
<organism evidence="9">
    <name type="scientific">uncultured Nocardioidaceae bacterium</name>
    <dbReference type="NCBI Taxonomy" id="253824"/>
    <lineage>
        <taxon>Bacteria</taxon>
        <taxon>Bacillati</taxon>
        <taxon>Actinomycetota</taxon>
        <taxon>Actinomycetes</taxon>
        <taxon>Propionibacteriales</taxon>
        <taxon>Nocardioidaceae</taxon>
        <taxon>environmental samples</taxon>
    </lineage>
</organism>
<dbReference type="InterPro" id="IPR000515">
    <property type="entry name" value="MetI-like"/>
</dbReference>
<feature type="transmembrane region" description="Helical" evidence="7">
    <location>
        <begin position="339"/>
        <end position="361"/>
    </location>
</feature>
<accession>A0A6J4M3A1</accession>
<name>A0A6J4M3A1_9ACTN</name>
<dbReference type="GO" id="GO:0005886">
    <property type="term" value="C:plasma membrane"/>
    <property type="evidence" value="ECO:0007669"/>
    <property type="project" value="UniProtKB-SubCell"/>
</dbReference>
<evidence type="ECO:0000256" key="3">
    <source>
        <dbReference type="ARBA" id="ARBA00022475"/>
    </source>
</evidence>
<evidence type="ECO:0000313" key="9">
    <source>
        <dbReference type="EMBL" id="CAA9348883.1"/>
    </source>
</evidence>
<keyword evidence="5 7" id="KW-1133">Transmembrane helix</keyword>
<sequence>MAGSERNRPAKILIGLVGLVVAIAILGTIFQALSLYGDEIPGLLQGLVAVVAGVGGVAVLFYFLNMMVEGLPTKVSERVVPFAFLLPALLVIGVMLIYPTVQTLHYSFADDTSEQYVGFQNYVDIFGDSDFRESIFNNVLWLLIVPAVTVVIGVVVAVLADKLSSTGEKISKSFIFVPMTISFVGAAAIWSFVYAYDPPGDAQTGVLNALWNGLGSLFGAGLKPVAWLSVSTASLNDILLMVVVLWLQAGFAMILLSSAIKGVPEETIEAARIDGANEWQIFGQVVVPQIRGTMITVYITTLILVLKVFDIVYVMTSGLEGTNVIANLFFQEIFINGNNGIAAAIVVVLLLAVSPVMIYQVRHFRREEAER</sequence>
<proteinExistence type="inferred from homology"/>
<comment type="similarity">
    <text evidence="7">Belongs to the binding-protein-dependent transport system permease family.</text>
</comment>
<evidence type="ECO:0000256" key="4">
    <source>
        <dbReference type="ARBA" id="ARBA00022692"/>
    </source>
</evidence>
<feature type="transmembrane region" description="Helical" evidence="7">
    <location>
        <begin position="12"/>
        <end position="37"/>
    </location>
</feature>
<keyword evidence="4 7" id="KW-0812">Transmembrane</keyword>
<gene>
    <name evidence="9" type="ORF">AVDCRST_MAG72-1294</name>
</gene>
<evidence type="ECO:0000256" key="7">
    <source>
        <dbReference type="RuleBase" id="RU363032"/>
    </source>
</evidence>
<evidence type="ECO:0000256" key="2">
    <source>
        <dbReference type="ARBA" id="ARBA00022448"/>
    </source>
</evidence>
<dbReference type="PANTHER" id="PTHR43227">
    <property type="entry name" value="BLL4140 PROTEIN"/>
    <property type="match status" value="1"/>
</dbReference>
<dbReference type="EMBL" id="CADCUJ010000058">
    <property type="protein sequence ID" value="CAA9348883.1"/>
    <property type="molecule type" value="Genomic_DNA"/>
</dbReference>
<feature type="transmembrane region" description="Helical" evidence="7">
    <location>
        <begin position="79"/>
        <end position="98"/>
    </location>
</feature>
<feature type="transmembrane region" description="Helical" evidence="7">
    <location>
        <begin position="173"/>
        <end position="196"/>
    </location>
</feature>
<evidence type="ECO:0000259" key="8">
    <source>
        <dbReference type="PROSITE" id="PS50928"/>
    </source>
</evidence>
<dbReference type="Gene3D" id="1.10.3720.10">
    <property type="entry name" value="MetI-like"/>
    <property type="match status" value="1"/>
</dbReference>
<protein>
    <submittedName>
        <fullName evidence="9">ABC alpha-glucoside transporter, inner membrane subunit AglF</fullName>
    </submittedName>
</protein>
<dbReference type="SUPFAM" id="SSF161098">
    <property type="entry name" value="MetI-like"/>
    <property type="match status" value="1"/>
</dbReference>
<reference evidence="9" key="1">
    <citation type="submission" date="2020-02" db="EMBL/GenBank/DDBJ databases">
        <authorList>
            <person name="Meier V. D."/>
        </authorList>
    </citation>
    <scope>NUCLEOTIDE SEQUENCE</scope>
    <source>
        <strain evidence="9">AVDCRST_MAG72</strain>
    </source>
</reference>
<evidence type="ECO:0000256" key="6">
    <source>
        <dbReference type="ARBA" id="ARBA00023136"/>
    </source>
</evidence>
<feature type="transmembrane region" description="Helical" evidence="7">
    <location>
        <begin position="297"/>
        <end position="319"/>
    </location>
</feature>
<dbReference type="AlphaFoldDB" id="A0A6J4M3A1"/>
<feature type="domain" description="ABC transmembrane type-1" evidence="8">
    <location>
        <begin position="135"/>
        <end position="360"/>
    </location>
</feature>
<comment type="subcellular location">
    <subcellularLocation>
        <location evidence="1 7">Cell membrane</location>
        <topology evidence="1 7">Multi-pass membrane protein</topology>
    </subcellularLocation>
</comment>
<feature type="transmembrane region" description="Helical" evidence="7">
    <location>
        <begin position="238"/>
        <end position="256"/>
    </location>
</feature>
<dbReference type="PANTHER" id="PTHR43227:SF8">
    <property type="entry name" value="DIACETYLCHITOBIOSE UPTAKE SYSTEM PERMEASE PROTEIN DASB"/>
    <property type="match status" value="1"/>
</dbReference>
<dbReference type="InterPro" id="IPR035906">
    <property type="entry name" value="MetI-like_sf"/>
</dbReference>
<dbReference type="GO" id="GO:0055085">
    <property type="term" value="P:transmembrane transport"/>
    <property type="evidence" value="ECO:0007669"/>
    <property type="project" value="InterPro"/>
</dbReference>
<dbReference type="PROSITE" id="PS50928">
    <property type="entry name" value="ABC_TM1"/>
    <property type="match status" value="1"/>
</dbReference>